<gene>
    <name evidence="1" type="ORF">MYCFIDRAFT_178898</name>
</gene>
<organism evidence="1 2">
    <name type="scientific">Pseudocercospora fijiensis (strain CIRAD86)</name>
    <name type="common">Black leaf streak disease fungus</name>
    <name type="synonym">Mycosphaerella fijiensis</name>
    <dbReference type="NCBI Taxonomy" id="383855"/>
    <lineage>
        <taxon>Eukaryota</taxon>
        <taxon>Fungi</taxon>
        <taxon>Dikarya</taxon>
        <taxon>Ascomycota</taxon>
        <taxon>Pezizomycotina</taxon>
        <taxon>Dothideomycetes</taxon>
        <taxon>Dothideomycetidae</taxon>
        <taxon>Mycosphaerellales</taxon>
        <taxon>Mycosphaerellaceae</taxon>
        <taxon>Pseudocercospora</taxon>
    </lineage>
</organism>
<sequence>MLSSADVEVDHRREAGYKLLSLTLASHSCLKARLSARLTATEMPSEMIYSPIRFVAYKWEQYHHYLQHDLVLCSRCFVTAAEACRCACMFDVLPRGRWGARRVKRFSGTRIA</sequence>
<dbReference type="RefSeq" id="XP_007931071.1">
    <property type="nucleotide sequence ID" value="XM_007932880.1"/>
</dbReference>
<dbReference type="EMBL" id="KB446563">
    <property type="protein sequence ID" value="EME78797.1"/>
    <property type="molecule type" value="Genomic_DNA"/>
</dbReference>
<dbReference type="KEGG" id="pfj:MYCFIDRAFT_178898"/>
<protein>
    <submittedName>
        <fullName evidence="1">Uncharacterized protein</fullName>
    </submittedName>
</protein>
<evidence type="ECO:0000313" key="1">
    <source>
        <dbReference type="EMBL" id="EME78797.1"/>
    </source>
</evidence>
<dbReference type="Proteomes" id="UP000016932">
    <property type="component" value="Unassembled WGS sequence"/>
</dbReference>
<evidence type="ECO:0000313" key="2">
    <source>
        <dbReference type="Proteomes" id="UP000016932"/>
    </source>
</evidence>
<dbReference type="AlphaFoldDB" id="M3AMY5"/>
<name>M3AMY5_PSEFD</name>
<dbReference type="OrthoDB" id="10543579at2759"/>
<dbReference type="HOGENOM" id="CLU_2146966_0_0_1"/>
<dbReference type="GeneID" id="19334012"/>
<reference evidence="1 2" key="1">
    <citation type="journal article" date="2012" name="PLoS Pathog.">
        <title>Diverse lifestyles and strategies of plant pathogenesis encoded in the genomes of eighteen Dothideomycetes fungi.</title>
        <authorList>
            <person name="Ohm R.A."/>
            <person name="Feau N."/>
            <person name="Henrissat B."/>
            <person name="Schoch C.L."/>
            <person name="Horwitz B.A."/>
            <person name="Barry K.W."/>
            <person name="Condon B.J."/>
            <person name="Copeland A.C."/>
            <person name="Dhillon B."/>
            <person name="Glaser F."/>
            <person name="Hesse C.N."/>
            <person name="Kosti I."/>
            <person name="LaButti K."/>
            <person name="Lindquist E.A."/>
            <person name="Lucas S."/>
            <person name="Salamov A.A."/>
            <person name="Bradshaw R.E."/>
            <person name="Ciuffetti L."/>
            <person name="Hamelin R.C."/>
            <person name="Kema G.H.J."/>
            <person name="Lawrence C."/>
            <person name="Scott J.A."/>
            <person name="Spatafora J.W."/>
            <person name="Turgeon B.G."/>
            <person name="de Wit P.J.G.M."/>
            <person name="Zhong S."/>
            <person name="Goodwin S.B."/>
            <person name="Grigoriev I.V."/>
        </authorList>
    </citation>
    <scope>NUCLEOTIDE SEQUENCE [LARGE SCALE GENOMIC DNA]</scope>
    <source>
        <strain evidence="1 2">CIRAD86</strain>
    </source>
</reference>
<accession>M3AMY5</accession>
<proteinExistence type="predicted"/>
<dbReference type="VEuPathDB" id="FungiDB:MYCFIDRAFT_178898"/>
<keyword evidence="2" id="KW-1185">Reference proteome</keyword>